<evidence type="ECO:0000313" key="6">
    <source>
        <dbReference type="Proteomes" id="UP000053127"/>
    </source>
</evidence>
<dbReference type="EMBL" id="LMWN01000006">
    <property type="protein sequence ID" value="KUN09221.1"/>
    <property type="molecule type" value="Genomic_DNA"/>
</dbReference>
<sequence>MNTTSGLHDHLGYWLRRLSDEVHGRFEAELDRHGVTVSQWGVMISVFHGHDTTKAVAAHMDIDPGAVSRLVDRLAVKGLIRREPDPVSRRTVRLVLTEQGQSLVPELAEIADRNDTHYFGSLDADRRRQLEEWIRHLVGEAHPAPHTPPERSER</sequence>
<dbReference type="PROSITE" id="PS01117">
    <property type="entry name" value="HTH_MARR_1"/>
    <property type="match status" value="1"/>
</dbReference>
<dbReference type="Proteomes" id="UP000053127">
    <property type="component" value="Unassembled WGS sequence"/>
</dbReference>
<dbReference type="Pfam" id="PF12802">
    <property type="entry name" value="MarR_2"/>
    <property type="match status" value="1"/>
</dbReference>
<evidence type="ECO:0000313" key="5">
    <source>
        <dbReference type="EMBL" id="KUN09221.1"/>
    </source>
</evidence>
<evidence type="ECO:0000259" key="4">
    <source>
        <dbReference type="PROSITE" id="PS50995"/>
    </source>
</evidence>
<dbReference type="RefSeq" id="WP_159056456.1">
    <property type="nucleotide sequence ID" value="NZ_JBFACD010000025.1"/>
</dbReference>
<proteinExistence type="predicted"/>
<keyword evidence="1" id="KW-0805">Transcription regulation</keyword>
<dbReference type="GO" id="GO:0006950">
    <property type="term" value="P:response to stress"/>
    <property type="evidence" value="ECO:0007669"/>
    <property type="project" value="TreeGrafter"/>
</dbReference>
<keyword evidence="6" id="KW-1185">Reference proteome</keyword>
<dbReference type="STRING" id="67386.AQI95_05075"/>
<dbReference type="OrthoDB" id="9815567at2"/>
<protein>
    <recommendedName>
        <fullName evidence="4">HTH marR-type domain-containing protein</fullName>
    </recommendedName>
</protein>
<dbReference type="InterPro" id="IPR036390">
    <property type="entry name" value="WH_DNA-bd_sf"/>
</dbReference>
<dbReference type="InterPro" id="IPR023187">
    <property type="entry name" value="Tscrpt_reg_MarR-type_CS"/>
</dbReference>
<evidence type="ECO:0000256" key="3">
    <source>
        <dbReference type="ARBA" id="ARBA00023163"/>
    </source>
</evidence>
<dbReference type="GO" id="GO:0003700">
    <property type="term" value="F:DNA-binding transcription factor activity"/>
    <property type="evidence" value="ECO:0007669"/>
    <property type="project" value="InterPro"/>
</dbReference>
<dbReference type="SMART" id="SM00347">
    <property type="entry name" value="HTH_MARR"/>
    <property type="match status" value="1"/>
</dbReference>
<dbReference type="PANTHER" id="PTHR33164:SF43">
    <property type="entry name" value="HTH-TYPE TRANSCRIPTIONAL REPRESSOR YETL"/>
    <property type="match status" value="1"/>
</dbReference>
<dbReference type="PRINTS" id="PR00598">
    <property type="entry name" value="HTHMARR"/>
</dbReference>
<name>A0A117Q553_9ACTN</name>
<dbReference type="Gene3D" id="1.10.10.10">
    <property type="entry name" value="Winged helix-like DNA-binding domain superfamily/Winged helix DNA-binding domain"/>
    <property type="match status" value="1"/>
</dbReference>
<organism evidence="5 6">
    <name type="scientific">Streptomyces yokosukanensis</name>
    <dbReference type="NCBI Taxonomy" id="67386"/>
    <lineage>
        <taxon>Bacteria</taxon>
        <taxon>Bacillati</taxon>
        <taxon>Actinomycetota</taxon>
        <taxon>Actinomycetes</taxon>
        <taxon>Kitasatosporales</taxon>
        <taxon>Streptomycetaceae</taxon>
        <taxon>Streptomyces</taxon>
    </lineage>
</organism>
<gene>
    <name evidence="5" type="ORF">AQI95_05075</name>
</gene>
<dbReference type="PROSITE" id="PS50995">
    <property type="entry name" value="HTH_MARR_2"/>
    <property type="match status" value="1"/>
</dbReference>
<evidence type="ECO:0000256" key="2">
    <source>
        <dbReference type="ARBA" id="ARBA00023125"/>
    </source>
</evidence>
<evidence type="ECO:0000256" key="1">
    <source>
        <dbReference type="ARBA" id="ARBA00023015"/>
    </source>
</evidence>
<dbReference type="AlphaFoldDB" id="A0A117Q553"/>
<dbReference type="InterPro" id="IPR036388">
    <property type="entry name" value="WH-like_DNA-bd_sf"/>
</dbReference>
<keyword evidence="2" id="KW-0238">DNA-binding</keyword>
<dbReference type="InterPro" id="IPR039422">
    <property type="entry name" value="MarR/SlyA-like"/>
</dbReference>
<accession>A0A117Q553</accession>
<dbReference type="PANTHER" id="PTHR33164">
    <property type="entry name" value="TRANSCRIPTIONAL REGULATOR, MARR FAMILY"/>
    <property type="match status" value="1"/>
</dbReference>
<feature type="domain" description="HTH marR-type" evidence="4">
    <location>
        <begin position="8"/>
        <end position="139"/>
    </location>
</feature>
<dbReference type="InterPro" id="IPR000835">
    <property type="entry name" value="HTH_MarR-typ"/>
</dbReference>
<comment type="caution">
    <text evidence="5">The sequence shown here is derived from an EMBL/GenBank/DDBJ whole genome shotgun (WGS) entry which is preliminary data.</text>
</comment>
<reference evidence="5 6" key="1">
    <citation type="submission" date="2015-10" db="EMBL/GenBank/DDBJ databases">
        <title>Draft genome sequence of Streptomyces yokosukanensis DSM 40224, type strain for the species Streptomyces yokosukanensis.</title>
        <authorList>
            <person name="Ruckert C."/>
            <person name="Winkler A."/>
            <person name="Kalinowski J."/>
            <person name="Kampfer P."/>
            <person name="Glaeser S."/>
        </authorList>
    </citation>
    <scope>NUCLEOTIDE SEQUENCE [LARGE SCALE GENOMIC DNA]</scope>
    <source>
        <strain evidence="5 6">DSM 40224</strain>
    </source>
</reference>
<dbReference type="SUPFAM" id="SSF46785">
    <property type="entry name" value="Winged helix' DNA-binding domain"/>
    <property type="match status" value="1"/>
</dbReference>
<keyword evidence="3" id="KW-0804">Transcription</keyword>
<dbReference type="GO" id="GO:0003677">
    <property type="term" value="F:DNA binding"/>
    <property type="evidence" value="ECO:0007669"/>
    <property type="project" value="UniProtKB-KW"/>
</dbReference>